<dbReference type="AlphaFoldDB" id="B4VXE0"/>
<dbReference type="Pfam" id="PF14261">
    <property type="entry name" value="DUF4351"/>
    <property type="match status" value="1"/>
</dbReference>
<dbReference type="PANTHER" id="PTHR35586">
    <property type="entry name" value="SLL1691 PROTEIN"/>
    <property type="match status" value="1"/>
</dbReference>
<sequence>MSEIELALNLASQANMTIEEFEVIDRRGMILQDEKGRLAYAEQKGVNRLIMRLLKKRFGELPIEITSQIEDLSLENLERLGEDVLDFNSIDDLSSWLKGQ</sequence>
<evidence type="ECO:0000259" key="1">
    <source>
        <dbReference type="Pfam" id="PF14261"/>
    </source>
</evidence>
<keyword evidence="3" id="KW-1185">Reference proteome</keyword>
<reference evidence="2 3" key="1">
    <citation type="submission" date="2008-07" db="EMBL/GenBank/DDBJ databases">
        <authorList>
            <person name="Tandeau de Marsac N."/>
            <person name="Ferriera S."/>
            <person name="Johnson J."/>
            <person name="Kravitz S."/>
            <person name="Beeson K."/>
            <person name="Sutton G."/>
            <person name="Rogers Y.-H."/>
            <person name="Friedman R."/>
            <person name="Frazier M."/>
            <person name="Venter J.C."/>
        </authorList>
    </citation>
    <scope>NUCLEOTIDE SEQUENCE [LARGE SCALE GENOMIC DNA]</scope>
    <source>
        <strain evidence="2 3">PCC 7420</strain>
    </source>
</reference>
<evidence type="ECO:0000313" key="3">
    <source>
        <dbReference type="Proteomes" id="UP000003835"/>
    </source>
</evidence>
<gene>
    <name evidence="2" type="ORF">MC7420_1179</name>
</gene>
<evidence type="ECO:0000313" key="2">
    <source>
        <dbReference type="EMBL" id="EDX73383.1"/>
    </source>
</evidence>
<dbReference type="EMBL" id="DS989858">
    <property type="protein sequence ID" value="EDX73383.1"/>
    <property type="molecule type" value="Genomic_DNA"/>
</dbReference>
<dbReference type="PANTHER" id="PTHR35586:SF1">
    <property type="entry name" value="SLL1691 PROTEIN"/>
    <property type="match status" value="1"/>
</dbReference>
<name>B4VXE0_9CYAN</name>
<accession>B4VXE0</accession>
<dbReference type="STRING" id="118168.MC7420_1179"/>
<dbReference type="HOGENOM" id="CLU_069065_6_0_3"/>
<feature type="domain" description="DUF4351" evidence="1">
    <location>
        <begin position="42"/>
        <end position="97"/>
    </location>
</feature>
<dbReference type="eggNOG" id="COG5464">
    <property type="taxonomic scope" value="Bacteria"/>
</dbReference>
<organism evidence="2 3">
    <name type="scientific">Coleofasciculus chthonoplastes PCC 7420</name>
    <dbReference type="NCBI Taxonomy" id="118168"/>
    <lineage>
        <taxon>Bacteria</taxon>
        <taxon>Bacillati</taxon>
        <taxon>Cyanobacteriota</taxon>
        <taxon>Cyanophyceae</taxon>
        <taxon>Coleofasciculales</taxon>
        <taxon>Coleofasciculaceae</taxon>
        <taxon>Coleofasciculus</taxon>
    </lineage>
</organism>
<protein>
    <recommendedName>
        <fullName evidence="1">DUF4351 domain-containing protein</fullName>
    </recommendedName>
</protein>
<proteinExistence type="predicted"/>
<dbReference type="Proteomes" id="UP000003835">
    <property type="component" value="Unassembled WGS sequence"/>
</dbReference>
<dbReference type="InterPro" id="IPR025587">
    <property type="entry name" value="DUF4351"/>
</dbReference>